<dbReference type="VEuPathDB" id="AmoebaDB:NfTy_062210"/>
<dbReference type="Gene3D" id="1.10.10.1200">
    <property type="entry name" value="MAGE homology domain, winged helix WH1 motif"/>
    <property type="match status" value="1"/>
</dbReference>
<evidence type="ECO:0000256" key="1">
    <source>
        <dbReference type="SAM" id="MobiDB-lite"/>
    </source>
</evidence>
<dbReference type="RefSeq" id="XP_044557223.1">
    <property type="nucleotide sequence ID" value="XM_044713368.1"/>
</dbReference>
<dbReference type="InterPro" id="IPR037445">
    <property type="entry name" value="MAGE"/>
</dbReference>
<evidence type="ECO:0000313" key="4">
    <source>
        <dbReference type="Proteomes" id="UP000444721"/>
    </source>
</evidence>
<dbReference type="GeneID" id="68116628"/>
<feature type="compositionally biased region" description="Acidic residues" evidence="1">
    <location>
        <begin position="366"/>
        <end position="377"/>
    </location>
</feature>
<dbReference type="GO" id="GO:0005634">
    <property type="term" value="C:nucleus"/>
    <property type="evidence" value="ECO:0007669"/>
    <property type="project" value="TreeGrafter"/>
</dbReference>
<dbReference type="InterPro" id="IPR002190">
    <property type="entry name" value="MHD_dom"/>
</dbReference>
<dbReference type="PANTHER" id="PTHR11736:SF14">
    <property type="entry name" value="NSE3 HOMOLOG, SMC5-SMC6 COMPLEX COMPONENT"/>
    <property type="match status" value="1"/>
</dbReference>
<feature type="region of interest" description="Disordered" evidence="1">
    <location>
        <begin position="1"/>
        <end position="96"/>
    </location>
</feature>
<dbReference type="InterPro" id="IPR041899">
    <property type="entry name" value="MAGE_WH2"/>
</dbReference>
<sequence>MAPRRRLVHNASSSQQATSSSQQSSLSSSQRYVRPTQEEPEEEEEEEEDYEEEETSTQARKRKGATSSRGGGRKKKKADEDGEYGGSSKVNDFGGTSDDEIEQLLGNLMRFCLFKDTNKLPIKREDIMATVLGERYKKRKGLLDHLITLAQERFLKIFGFELLEIDRHDPNADVTTKSTVTATQTASQKKPKKKSTGIWMLRLAPADNGLPLLSMSKKEQRESNFKSIQNKREEFDSFSGIEQAHLGLLMVIICHIETKKNRLSEEDLWKYLSRMNIHKGKSHPVFGLPEKVIQQFEKQFYLEKNKNEQAMKTRESSNILYIYQRGSRLRKELLTSEQILHFMADLTGTTLDPTTEREFLNAHGNDDEDEEIEEAEEEHVAPTPTPPQPQQAQSRLINNRR</sequence>
<organism evidence="3 4">
    <name type="scientific">Naegleria fowleri</name>
    <name type="common">Brain eating amoeba</name>
    <dbReference type="NCBI Taxonomy" id="5763"/>
    <lineage>
        <taxon>Eukaryota</taxon>
        <taxon>Discoba</taxon>
        <taxon>Heterolobosea</taxon>
        <taxon>Tetramitia</taxon>
        <taxon>Eutetramitia</taxon>
        <taxon>Vahlkampfiidae</taxon>
        <taxon>Naegleria</taxon>
    </lineage>
</organism>
<dbReference type="AlphaFoldDB" id="A0A6A5BHL3"/>
<comment type="caution">
    <text evidence="3">The sequence shown here is derived from an EMBL/GenBank/DDBJ whole genome shotgun (WGS) entry which is preliminary data.</text>
</comment>
<dbReference type="VEuPathDB" id="AmoebaDB:FDP41_009412"/>
<protein>
    <recommendedName>
        <fullName evidence="2">MAGE domain-containing protein</fullName>
    </recommendedName>
</protein>
<dbReference type="PANTHER" id="PTHR11736">
    <property type="entry name" value="MELANOMA-ASSOCIATED ANTIGEN MAGE ANTIGEN"/>
    <property type="match status" value="1"/>
</dbReference>
<dbReference type="Proteomes" id="UP000444721">
    <property type="component" value="Unassembled WGS sequence"/>
</dbReference>
<dbReference type="PROSITE" id="PS50838">
    <property type="entry name" value="MAGE"/>
    <property type="match status" value="1"/>
</dbReference>
<reference evidence="3 4" key="1">
    <citation type="journal article" date="2019" name="Sci. Rep.">
        <title>Nanopore sequencing improves the draft genome of the human pathogenic amoeba Naegleria fowleri.</title>
        <authorList>
            <person name="Liechti N."/>
            <person name="Schurch N."/>
            <person name="Bruggmann R."/>
            <person name="Wittwer M."/>
        </authorList>
    </citation>
    <scope>NUCLEOTIDE SEQUENCE [LARGE SCALE GENOMIC DNA]</scope>
    <source>
        <strain evidence="3 4">ATCC 30894</strain>
    </source>
</reference>
<gene>
    <name evidence="3" type="ORF">FDP41_009412</name>
</gene>
<dbReference type="InterPro" id="IPR041898">
    <property type="entry name" value="MAGE_WH1"/>
</dbReference>
<dbReference type="OrthoDB" id="205198at2759"/>
<evidence type="ECO:0000259" key="2">
    <source>
        <dbReference type="PROSITE" id="PS50838"/>
    </source>
</evidence>
<dbReference type="Gene3D" id="1.10.10.1210">
    <property type="entry name" value="MAGE homology domain, winged helix WH2 motif"/>
    <property type="match status" value="1"/>
</dbReference>
<accession>A0A6A5BHL3</accession>
<proteinExistence type="predicted"/>
<dbReference type="OMA" id="KITYSWG"/>
<name>A0A6A5BHL3_NAEFO</name>
<dbReference type="Pfam" id="PF01454">
    <property type="entry name" value="MAGE"/>
    <property type="match status" value="1"/>
</dbReference>
<dbReference type="SMART" id="SM01373">
    <property type="entry name" value="MAGE"/>
    <property type="match status" value="1"/>
</dbReference>
<feature type="domain" description="MAGE" evidence="2">
    <location>
        <begin position="101"/>
        <end position="295"/>
    </location>
</feature>
<feature type="compositionally biased region" description="Low complexity" evidence="1">
    <location>
        <begin position="12"/>
        <end position="30"/>
    </location>
</feature>
<keyword evidence="4" id="KW-1185">Reference proteome</keyword>
<feature type="compositionally biased region" description="Acidic residues" evidence="1">
    <location>
        <begin position="38"/>
        <end position="55"/>
    </location>
</feature>
<dbReference type="VEuPathDB" id="AmoebaDB:NF0056530"/>
<dbReference type="EMBL" id="VFQX01000068">
    <property type="protein sequence ID" value="KAF0972509.1"/>
    <property type="molecule type" value="Genomic_DNA"/>
</dbReference>
<feature type="region of interest" description="Disordered" evidence="1">
    <location>
        <begin position="359"/>
        <end position="401"/>
    </location>
</feature>
<evidence type="ECO:0000313" key="3">
    <source>
        <dbReference type="EMBL" id="KAF0972509.1"/>
    </source>
</evidence>